<comment type="caution">
    <text evidence="13">The sequence shown here is derived from an EMBL/GenBank/DDBJ whole genome shotgun (WGS) entry which is preliminary data.</text>
</comment>
<evidence type="ECO:0000256" key="4">
    <source>
        <dbReference type="ARBA" id="ARBA00022692"/>
    </source>
</evidence>
<dbReference type="EMBL" id="VVIM01000005">
    <property type="protein sequence ID" value="KAB0799822.1"/>
    <property type="molecule type" value="Genomic_DNA"/>
</dbReference>
<dbReference type="Proteomes" id="UP000327044">
    <property type="component" value="Unassembled WGS sequence"/>
</dbReference>
<gene>
    <name evidence="13" type="ORF">PPYR_07702</name>
</gene>
<feature type="compositionally biased region" description="Basic residues" evidence="11">
    <location>
        <begin position="199"/>
        <end position="208"/>
    </location>
</feature>
<dbReference type="PANTHER" id="PTHR28388:SF1">
    <property type="entry name" value="TRANSMEMBRANE PROTEIN 237"/>
    <property type="match status" value="1"/>
</dbReference>
<comment type="similarity">
    <text evidence="3">Belongs to the TMEM237 family.</text>
</comment>
<protein>
    <submittedName>
        <fullName evidence="13">Uncharacterized protein</fullName>
    </submittedName>
</protein>
<evidence type="ECO:0000256" key="11">
    <source>
        <dbReference type="SAM" id="MobiDB-lite"/>
    </source>
</evidence>
<keyword evidence="14" id="KW-1185">Reference proteome</keyword>
<evidence type="ECO:0000256" key="2">
    <source>
        <dbReference type="ARBA" id="ARBA00004141"/>
    </source>
</evidence>
<dbReference type="GO" id="GO:0016020">
    <property type="term" value="C:membrane"/>
    <property type="evidence" value="ECO:0007669"/>
    <property type="project" value="UniProtKB-SubCell"/>
</dbReference>
<dbReference type="InParanoid" id="A0A5N4AR45"/>
<evidence type="ECO:0000256" key="9">
    <source>
        <dbReference type="ARBA" id="ARBA00023273"/>
    </source>
</evidence>
<evidence type="ECO:0000256" key="1">
    <source>
        <dbReference type="ARBA" id="ARBA00004138"/>
    </source>
</evidence>
<reference evidence="13 14" key="1">
    <citation type="journal article" date="2018" name="Elife">
        <title>Firefly genomes illuminate parallel origins of bioluminescence in beetles.</title>
        <authorList>
            <person name="Fallon T.R."/>
            <person name="Lower S.E."/>
            <person name="Chang C.H."/>
            <person name="Bessho-Uehara M."/>
            <person name="Martin G.J."/>
            <person name="Bewick A.J."/>
            <person name="Behringer M."/>
            <person name="Debat H.J."/>
            <person name="Wong I."/>
            <person name="Day J.C."/>
            <person name="Suvorov A."/>
            <person name="Silva C.J."/>
            <person name="Stanger-Hall K.F."/>
            <person name="Hall D.W."/>
            <person name="Schmitz R.J."/>
            <person name="Nelson D.R."/>
            <person name="Lewis S.M."/>
            <person name="Shigenobu S."/>
            <person name="Bybee S.M."/>
            <person name="Larracuente A.M."/>
            <person name="Oba Y."/>
            <person name="Weng J.K."/>
        </authorList>
    </citation>
    <scope>NUCLEOTIDE SEQUENCE [LARGE SCALE GENOMIC DNA]</scope>
    <source>
        <strain evidence="13">1611_PpyrPB1</strain>
        <tissue evidence="13">Whole body</tissue>
    </source>
</reference>
<feature type="transmembrane region" description="Helical" evidence="12">
    <location>
        <begin position="362"/>
        <end position="381"/>
    </location>
</feature>
<organism evidence="13 14">
    <name type="scientific">Photinus pyralis</name>
    <name type="common">Common eastern firefly</name>
    <name type="synonym">Lampyris pyralis</name>
    <dbReference type="NCBI Taxonomy" id="7054"/>
    <lineage>
        <taxon>Eukaryota</taxon>
        <taxon>Metazoa</taxon>
        <taxon>Ecdysozoa</taxon>
        <taxon>Arthropoda</taxon>
        <taxon>Hexapoda</taxon>
        <taxon>Insecta</taxon>
        <taxon>Pterygota</taxon>
        <taxon>Neoptera</taxon>
        <taxon>Endopterygota</taxon>
        <taxon>Coleoptera</taxon>
        <taxon>Polyphaga</taxon>
        <taxon>Elateriformia</taxon>
        <taxon>Elateroidea</taxon>
        <taxon>Lampyridae</taxon>
        <taxon>Lampyrinae</taxon>
        <taxon>Photinus</taxon>
    </lineage>
</organism>
<evidence type="ECO:0000256" key="7">
    <source>
        <dbReference type="ARBA" id="ARBA00023069"/>
    </source>
</evidence>
<keyword evidence="6 12" id="KW-1133">Transmembrane helix</keyword>
<sequence>MSSKILPNPRKQRQKDEMKQEIVAQVHKCVKRDQSEERENINNIADTSECNKTFILEDKNDNYSLRTPSRDVSVDGESQINSKILNLIETEMRRDINKISHFTDSRPQSLSFYEEEKIPEELSGNLELLSPEERKHYKRRKEYGDLDLERNAYNNLQDALCRENDEMLNGGKKSKSRKKKHSEPELGLGDSREMMIPKEKRKSKKKKREYSPLSSSSGKRKHKKRDDDYEPKNEITLALEELQDDVFENGPDEFVRSERMKKSPRKSDKLYIQRKNKFEISYRSNEANSFRGNMANDESCERSFLEYHPLHLAILAQRCWRPLTLLCHGFLGGLALAHYFYFYRNDWAFEEEIVSYYANYSDLYTCLFFILGAICVVSVFDRYDISHISITHLPDICSSRKTAVLVVIYAVCFLLHLVTAELDDKVGLIPLNNNISFVNITEAEWTHWSNLSYWRSVFAIVGWVIIAFSSLEDLFYNHLKTMEKYIVDT</sequence>
<dbReference type="PANTHER" id="PTHR28388">
    <property type="entry name" value="TRANSMEMBRANE PROTEIN 237"/>
    <property type="match status" value="1"/>
</dbReference>
<feature type="transmembrane region" description="Helical" evidence="12">
    <location>
        <begin position="402"/>
        <end position="420"/>
    </location>
</feature>
<feature type="compositionally biased region" description="Basic residues" evidence="11">
    <location>
        <begin position="172"/>
        <end position="181"/>
    </location>
</feature>
<comment type="subcellular location">
    <subcellularLocation>
        <location evidence="1">Cell projection</location>
        <location evidence="1">Cilium</location>
    </subcellularLocation>
    <subcellularLocation>
        <location evidence="2">Membrane</location>
        <topology evidence="2">Multi-pass membrane protein</topology>
    </subcellularLocation>
</comment>
<feature type="region of interest" description="Disordered" evidence="11">
    <location>
        <begin position="164"/>
        <end position="231"/>
    </location>
</feature>
<accession>A0A5N4AR45</accession>
<dbReference type="GO" id="GO:0060271">
    <property type="term" value="P:cilium assembly"/>
    <property type="evidence" value="ECO:0007669"/>
    <property type="project" value="TreeGrafter"/>
</dbReference>
<comment type="function">
    <text evidence="10">Component of the transition zone in primary cilia. Required for ciliogenesis.</text>
</comment>
<keyword evidence="5" id="KW-0970">Cilium biogenesis/degradation</keyword>
<evidence type="ECO:0000256" key="3">
    <source>
        <dbReference type="ARBA" id="ARBA00008783"/>
    </source>
</evidence>
<keyword evidence="7" id="KW-0969">Cilium</keyword>
<dbReference type="GO" id="GO:0035869">
    <property type="term" value="C:ciliary transition zone"/>
    <property type="evidence" value="ECO:0007669"/>
    <property type="project" value="TreeGrafter"/>
</dbReference>
<keyword evidence="4 12" id="KW-0812">Transmembrane</keyword>
<feature type="transmembrane region" description="Helical" evidence="12">
    <location>
        <begin position="453"/>
        <end position="476"/>
    </location>
</feature>
<evidence type="ECO:0000256" key="8">
    <source>
        <dbReference type="ARBA" id="ARBA00023136"/>
    </source>
</evidence>
<feature type="transmembrane region" description="Helical" evidence="12">
    <location>
        <begin position="323"/>
        <end position="342"/>
    </location>
</feature>
<proteinExistence type="inferred from homology"/>
<keyword evidence="9" id="KW-0966">Cell projection</keyword>
<keyword evidence="8 12" id="KW-0472">Membrane</keyword>
<dbReference type="AlphaFoldDB" id="A0A5N4AR45"/>
<evidence type="ECO:0000256" key="12">
    <source>
        <dbReference type="SAM" id="Phobius"/>
    </source>
</evidence>
<dbReference type="InterPro" id="IPR029409">
    <property type="entry name" value="TMEM237"/>
</dbReference>
<evidence type="ECO:0000313" key="14">
    <source>
        <dbReference type="Proteomes" id="UP000327044"/>
    </source>
</evidence>
<evidence type="ECO:0000313" key="13">
    <source>
        <dbReference type="EMBL" id="KAB0799822.1"/>
    </source>
</evidence>
<evidence type="ECO:0000256" key="5">
    <source>
        <dbReference type="ARBA" id="ARBA00022794"/>
    </source>
</evidence>
<evidence type="ECO:0000256" key="10">
    <source>
        <dbReference type="ARBA" id="ARBA00025631"/>
    </source>
</evidence>
<name>A0A5N4AR45_PHOPY</name>
<evidence type="ECO:0000256" key="6">
    <source>
        <dbReference type="ARBA" id="ARBA00022989"/>
    </source>
</evidence>
<dbReference type="Pfam" id="PF15383">
    <property type="entry name" value="TMEM237"/>
    <property type="match status" value="1"/>
</dbReference>